<dbReference type="Pfam" id="PF05685">
    <property type="entry name" value="Uma2"/>
    <property type="match status" value="1"/>
</dbReference>
<organism evidence="2 3">
    <name type="scientific">Phreatobacter oligotrophus</name>
    <dbReference type="NCBI Taxonomy" id="1122261"/>
    <lineage>
        <taxon>Bacteria</taxon>
        <taxon>Pseudomonadati</taxon>
        <taxon>Pseudomonadota</taxon>
        <taxon>Alphaproteobacteria</taxon>
        <taxon>Hyphomicrobiales</taxon>
        <taxon>Phreatobacteraceae</taxon>
        <taxon>Phreatobacter</taxon>
    </lineage>
</organism>
<reference evidence="2 3" key="1">
    <citation type="submission" date="2018-04" db="EMBL/GenBank/DDBJ databases">
        <title>Genomic Encyclopedia of Archaeal and Bacterial Type Strains, Phase II (KMG-II): from individual species to whole genera.</title>
        <authorList>
            <person name="Goeker M."/>
        </authorList>
    </citation>
    <scope>NUCLEOTIDE SEQUENCE [LARGE SCALE GENOMIC DNA]</scope>
    <source>
        <strain evidence="2 3">DSM 25521</strain>
    </source>
</reference>
<keyword evidence="2" id="KW-0540">Nuclease</keyword>
<keyword evidence="2" id="KW-0378">Hydrolase</keyword>
<keyword evidence="3" id="KW-1185">Reference proteome</keyword>
<name>A0A2T4ZFU6_9HYPH</name>
<dbReference type="AlphaFoldDB" id="A0A2T4ZFU6"/>
<comment type="caution">
    <text evidence="2">The sequence shown here is derived from an EMBL/GenBank/DDBJ whole genome shotgun (WGS) entry which is preliminary data.</text>
</comment>
<dbReference type="OrthoDB" id="196625at2"/>
<dbReference type="CDD" id="cd06260">
    <property type="entry name" value="DUF820-like"/>
    <property type="match status" value="1"/>
</dbReference>
<dbReference type="Proteomes" id="UP000241808">
    <property type="component" value="Unassembled WGS sequence"/>
</dbReference>
<gene>
    <name evidence="2" type="ORF">C8P69_102173</name>
</gene>
<evidence type="ECO:0000313" key="3">
    <source>
        <dbReference type="Proteomes" id="UP000241808"/>
    </source>
</evidence>
<proteinExistence type="predicted"/>
<dbReference type="InterPro" id="IPR008538">
    <property type="entry name" value="Uma2"/>
</dbReference>
<dbReference type="InterPro" id="IPR011335">
    <property type="entry name" value="Restrct_endonuc-II-like"/>
</dbReference>
<evidence type="ECO:0000259" key="1">
    <source>
        <dbReference type="Pfam" id="PF05685"/>
    </source>
</evidence>
<dbReference type="PANTHER" id="PTHR35400">
    <property type="entry name" value="SLR1083 PROTEIN"/>
    <property type="match status" value="1"/>
</dbReference>
<accession>A0A2T4ZFU6</accession>
<protein>
    <submittedName>
        <fullName evidence="2">Uma2 family endonuclease</fullName>
    </submittedName>
</protein>
<sequence>MNVMVTQGAEGLPRRAFTVEDAFRMLETGILQDDERVELIEGEFVPMNAKNRIHQRLQDDLIMLIARRLPPGFRVGTEPTLQLSETTFVAPDLVIYRDFSGERLTPSDVLLVIEVADTSLAFDLGRKAELMAAHGVADYWVVDAHQLAVTIHREPRADGYGAIRRLGSTDPLKPAHPDIAGLTFRLADLG</sequence>
<dbReference type="SUPFAM" id="SSF52980">
    <property type="entry name" value="Restriction endonuclease-like"/>
    <property type="match status" value="1"/>
</dbReference>
<dbReference type="EMBL" id="PZZL01000002">
    <property type="protein sequence ID" value="PTM60791.1"/>
    <property type="molecule type" value="Genomic_DNA"/>
</dbReference>
<dbReference type="Gene3D" id="3.90.1570.10">
    <property type="entry name" value="tt1808, chain A"/>
    <property type="match status" value="1"/>
</dbReference>
<evidence type="ECO:0000313" key="2">
    <source>
        <dbReference type="EMBL" id="PTM60791.1"/>
    </source>
</evidence>
<keyword evidence="2" id="KW-0255">Endonuclease</keyword>
<dbReference type="PANTHER" id="PTHR35400:SF1">
    <property type="entry name" value="SLR1083 PROTEIN"/>
    <property type="match status" value="1"/>
</dbReference>
<dbReference type="InterPro" id="IPR012296">
    <property type="entry name" value="Nuclease_put_TT1808"/>
</dbReference>
<feature type="domain" description="Putative restriction endonuclease" evidence="1">
    <location>
        <begin position="27"/>
        <end position="174"/>
    </location>
</feature>
<dbReference type="GO" id="GO:0004519">
    <property type="term" value="F:endonuclease activity"/>
    <property type="evidence" value="ECO:0007669"/>
    <property type="project" value="UniProtKB-KW"/>
</dbReference>